<dbReference type="Gene3D" id="3.40.50.300">
    <property type="entry name" value="P-loop containing nucleotide triphosphate hydrolases"/>
    <property type="match status" value="1"/>
</dbReference>
<name>A0A0F9M8R1_9ZZZZ</name>
<keyword evidence="1" id="KW-0472">Membrane</keyword>
<keyword evidence="1" id="KW-1133">Transmembrane helix</keyword>
<sequence>YDPRCEPFSRIPMILYDFQEDAVLEIANSINKRDLLIEKSRDMGASWLCILVLFWFWLFSKNKISILLGSRVESYVDDTENPKSLMWKWDFIMRNLPNWVKPKGYCETDHRRHLHILNPVTGSVCDGESTNKNFARGDRRTAILLDEFAAVDLGEEVLRATRDATRCRIFNSTPMGIGNAFYDQRQKGTHRLRLHWTSHPLKNIGMYIADSKGLLKIIDKDGYPASYKPILDGKIRSPWYDVECERGSPREIAQELDIDYLGSGHQFFSASSIQKAIRDYTIKPILLVV</sequence>
<keyword evidence="1" id="KW-0812">Transmembrane</keyword>
<comment type="caution">
    <text evidence="2">The sequence shown here is derived from an EMBL/GenBank/DDBJ whole genome shotgun (WGS) entry which is preliminary data.</text>
</comment>
<evidence type="ECO:0000256" key="1">
    <source>
        <dbReference type="SAM" id="Phobius"/>
    </source>
</evidence>
<dbReference type="InterPro" id="IPR027417">
    <property type="entry name" value="P-loop_NTPase"/>
</dbReference>
<gene>
    <name evidence="2" type="ORF">LCGC14_1120910</name>
</gene>
<accession>A0A0F9M8R1</accession>
<evidence type="ECO:0008006" key="3">
    <source>
        <dbReference type="Google" id="ProtNLM"/>
    </source>
</evidence>
<proteinExistence type="predicted"/>
<protein>
    <recommendedName>
        <fullName evidence="3">Terminase large subunit gp17-like C-terminal domain-containing protein</fullName>
    </recommendedName>
</protein>
<feature type="transmembrane region" description="Helical" evidence="1">
    <location>
        <begin position="43"/>
        <end position="60"/>
    </location>
</feature>
<evidence type="ECO:0000313" key="2">
    <source>
        <dbReference type="EMBL" id="KKN02114.1"/>
    </source>
</evidence>
<dbReference type="AlphaFoldDB" id="A0A0F9M8R1"/>
<reference evidence="2" key="1">
    <citation type="journal article" date="2015" name="Nature">
        <title>Complex archaea that bridge the gap between prokaryotes and eukaryotes.</title>
        <authorList>
            <person name="Spang A."/>
            <person name="Saw J.H."/>
            <person name="Jorgensen S.L."/>
            <person name="Zaremba-Niedzwiedzka K."/>
            <person name="Martijn J."/>
            <person name="Lind A.E."/>
            <person name="van Eijk R."/>
            <person name="Schleper C."/>
            <person name="Guy L."/>
            <person name="Ettema T.J."/>
        </authorList>
    </citation>
    <scope>NUCLEOTIDE SEQUENCE</scope>
</reference>
<dbReference type="EMBL" id="LAZR01005182">
    <property type="protein sequence ID" value="KKN02114.1"/>
    <property type="molecule type" value="Genomic_DNA"/>
</dbReference>
<feature type="non-terminal residue" evidence="2">
    <location>
        <position position="1"/>
    </location>
</feature>
<organism evidence="2">
    <name type="scientific">marine sediment metagenome</name>
    <dbReference type="NCBI Taxonomy" id="412755"/>
    <lineage>
        <taxon>unclassified sequences</taxon>
        <taxon>metagenomes</taxon>
        <taxon>ecological metagenomes</taxon>
    </lineage>
</organism>